<name>A0A239E8E4_9FLAO</name>
<evidence type="ECO:0000313" key="1">
    <source>
        <dbReference type="EMBL" id="SNS41030.1"/>
    </source>
</evidence>
<protein>
    <submittedName>
        <fullName evidence="1">WbqC-like protein family protein</fullName>
    </submittedName>
</protein>
<reference evidence="1 2" key="1">
    <citation type="submission" date="2017-06" db="EMBL/GenBank/DDBJ databases">
        <authorList>
            <person name="Kim H.J."/>
            <person name="Triplett B.A."/>
        </authorList>
    </citation>
    <scope>NUCLEOTIDE SEQUENCE [LARGE SCALE GENOMIC DNA]</scope>
    <source>
        <strain evidence="1 2">DSM 25597</strain>
    </source>
</reference>
<accession>A0A239E8E4</accession>
<proteinExistence type="predicted"/>
<gene>
    <name evidence="1" type="ORF">SAMN06265376_11510</name>
</gene>
<evidence type="ECO:0000313" key="2">
    <source>
        <dbReference type="Proteomes" id="UP000198379"/>
    </source>
</evidence>
<dbReference type="RefSeq" id="WP_308489795.1">
    <property type="nucleotide sequence ID" value="NZ_BMEP01000005.1"/>
</dbReference>
<sequence>MSIDTILIHPGYCMPISHYACMAQANTVIFEALDNYQKQSYRTRTKIATASGMLQLTIPIKHNRTSKKHQLTFEVQLENKFHWQRDHWRSLKVAYQTSPFFEYYEDSFEPLYTTVYDKLIDFNLACHETIMECLQLEKDSIYTEEYFRNPKPPMTNLRHLITSKKEPDYKLPEYHQLFHDKHGYLPNLSILDLLFNEGPNALSYLENVDLSTMIAQNH</sequence>
<dbReference type="AlphaFoldDB" id="A0A239E8E4"/>
<dbReference type="Proteomes" id="UP000198379">
    <property type="component" value="Unassembled WGS sequence"/>
</dbReference>
<keyword evidence="2" id="KW-1185">Reference proteome</keyword>
<dbReference type="Pfam" id="PF08889">
    <property type="entry name" value="WbqC"/>
    <property type="match status" value="2"/>
</dbReference>
<dbReference type="EMBL" id="FZNY01000015">
    <property type="protein sequence ID" value="SNS41030.1"/>
    <property type="molecule type" value="Genomic_DNA"/>
</dbReference>
<organism evidence="1 2">
    <name type="scientific">Dokdonia pacifica</name>
    <dbReference type="NCBI Taxonomy" id="1627892"/>
    <lineage>
        <taxon>Bacteria</taxon>
        <taxon>Pseudomonadati</taxon>
        <taxon>Bacteroidota</taxon>
        <taxon>Flavobacteriia</taxon>
        <taxon>Flavobacteriales</taxon>
        <taxon>Flavobacteriaceae</taxon>
        <taxon>Dokdonia</taxon>
    </lineage>
</organism>
<dbReference type="InterPro" id="IPR014985">
    <property type="entry name" value="WbqC"/>
</dbReference>